<dbReference type="PANTHER" id="PTHR48198:SF1">
    <property type="entry name" value="METALLOTHIONEIN-LIKE PROTEIN 4A-RELATED"/>
    <property type="match status" value="1"/>
</dbReference>
<dbReference type="PRINTS" id="PR00877">
    <property type="entry name" value="MTPLANTPEC"/>
</dbReference>
<proteinExistence type="inferred from homology"/>
<dbReference type="Gramene" id="rna-gnl|WGS:JABURB|Cocit.L5164.1">
    <property type="protein sequence ID" value="cds-KAF7850652.1"/>
    <property type="gene ID" value="gene-BT93_L5164"/>
</dbReference>
<dbReference type="PANTHER" id="PTHR48198">
    <property type="entry name" value="EC PROTEIN HOMOLOG"/>
    <property type="match status" value="1"/>
</dbReference>
<feature type="region of interest" description="Disordered" evidence="4">
    <location>
        <begin position="1"/>
        <end position="21"/>
    </location>
</feature>
<organism evidence="5 6">
    <name type="scientific">Corymbia citriodora subsp. variegata</name>
    <dbReference type="NCBI Taxonomy" id="360336"/>
    <lineage>
        <taxon>Eukaryota</taxon>
        <taxon>Viridiplantae</taxon>
        <taxon>Streptophyta</taxon>
        <taxon>Embryophyta</taxon>
        <taxon>Tracheophyta</taxon>
        <taxon>Spermatophyta</taxon>
        <taxon>Magnoliopsida</taxon>
        <taxon>eudicotyledons</taxon>
        <taxon>Gunneridae</taxon>
        <taxon>Pentapetalae</taxon>
        <taxon>rosids</taxon>
        <taxon>malvids</taxon>
        <taxon>Myrtales</taxon>
        <taxon>Myrtaceae</taxon>
        <taxon>Myrtoideae</taxon>
        <taxon>Eucalypteae</taxon>
        <taxon>Corymbia</taxon>
    </lineage>
</organism>
<evidence type="ECO:0000256" key="2">
    <source>
        <dbReference type="ARBA" id="ARBA00022723"/>
    </source>
</evidence>
<dbReference type="Pfam" id="PF02068">
    <property type="entry name" value="Metallothio_PEC"/>
    <property type="match status" value="1"/>
</dbReference>
<dbReference type="GO" id="GO:0008270">
    <property type="term" value="F:zinc ion binding"/>
    <property type="evidence" value="ECO:0007669"/>
    <property type="project" value="InterPro"/>
</dbReference>
<keyword evidence="6" id="KW-1185">Reference proteome</keyword>
<name>A0A8T0CV64_CORYI</name>
<dbReference type="EMBL" id="MU089593">
    <property type="protein sequence ID" value="KAF7850652.1"/>
    <property type="molecule type" value="Genomic_DNA"/>
</dbReference>
<evidence type="ECO:0000313" key="6">
    <source>
        <dbReference type="Proteomes" id="UP000806378"/>
    </source>
</evidence>
<dbReference type="InterPro" id="IPR000316">
    <property type="entry name" value="Metallthion_15"/>
</dbReference>
<reference evidence="5" key="1">
    <citation type="submission" date="2020-05" db="EMBL/GenBank/DDBJ databases">
        <title>WGS assembly of Corymbia citriodora subspecies variegata.</title>
        <authorList>
            <person name="Barry K."/>
            <person name="Hundley H."/>
            <person name="Shu S."/>
            <person name="Jenkins J."/>
            <person name="Grimwood J."/>
            <person name="Baten A."/>
        </authorList>
    </citation>
    <scope>NUCLEOTIDE SEQUENCE</scope>
    <source>
        <strain evidence="5">CV2-018</strain>
    </source>
</reference>
<evidence type="ECO:0000256" key="4">
    <source>
        <dbReference type="SAM" id="MobiDB-lite"/>
    </source>
</evidence>
<protein>
    <recommendedName>
        <fullName evidence="7">Metallothionein</fullName>
    </recommendedName>
</protein>
<gene>
    <name evidence="5" type="ORF">BT93_L5164</name>
</gene>
<accession>A0A8T0CV64</accession>
<evidence type="ECO:0000313" key="5">
    <source>
        <dbReference type="EMBL" id="KAF7850652.1"/>
    </source>
</evidence>
<sequence length="110" mass="10983">MSSFIFSLQSQSKRRASVQSAERGVLMADRGAVACNDSCGCPHPCTGGAPCRCAALAAGGGAEGKKCMSGNNCGCKTCGCGPPAAAATAAEKERFYCRCAPVCTCTTCGA</sequence>
<keyword evidence="3" id="KW-0480">Metal-thiolate cluster</keyword>
<comment type="similarity">
    <text evidence="1">Belongs to the metallothionein superfamily. Type 15 family.</text>
</comment>
<keyword evidence="2" id="KW-0479">Metal-binding</keyword>
<evidence type="ECO:0000256" key="3">
    <source>
        <dbReference type="ARBA" id="ARBA00022851"/>
    </source>
</evidence>
<dbReference type="AlphaFoldDB" id="A0A8T0CV64"/>
<evidence type="ECO:0000256" key="1">
    <source>
        <dbReference type="ARBA" id="ARBA00005802"/>
    </source>
</evidence>
<comment type="caution">
    <text evidence="5">The sequence shown here is derived from an EMBL/GenBank/DDBJ whole genome shotgun (WGS) entry which is preliminary data.</text>
</comment>
<evidence type="ECO:0008006" key="7">
    <source>
        <dbReference type="Google" id="ProtNLM"/>
    </source>
</evidence>
<feature type="compositionally biased region" description="Polar residues" evidence="4">
    <location>
        <begin position="1"/>
        <end position="11"/>
    </location>
</feature>
<dbReference type="Proteomes" id="UP000806378">
    <property type="component" value="Unassembled WGS sequence"/>
</dbReference>